<feature type="compositionally biased region" description="Basic and acidic residues" evidence="1">
    <location>
        <begin position="308"/>
        <end position="340"/>
    </location>
</feature>
<feature type="region of interest" description="Disordered" evidence="1">
    <location>
        <begin position="293"/>
        <end position="352"/>
    </location>
</feature>
<feature type="compositionally biased region" description="Basic and acidic residues" evidence="1">
    <location>
        <begin position="256"/>
        <end position="267"/>
    </location>
</feature>
<feature type="compositionally biased region" description="Basic and acidic residues" evidence="1">
    <location>
        <begin position="152"/>
        <end position="164"/>
    </location>
</feature>
<evidence type="ECO:0000313" key="3">
    <source>
        <dbReference type="Proteomes" id="UP000240493"/>
    </source>
</evidence>
<feature type="region of interest" description="Disordered" evidence="1">
    <location>
        <begin position="202"/>
        <end position="274"/>
    </location>
</feature>
<dbReference type="AlphaFoldDB" id="A0A2T3Z9C7"/>
<sequence>MAARSRPRTIQPRRLETRLSYSSQSPAVQFHEDNITEVEARKRLSSYVVVRVEKSPSTIDDEGNLAPPTWEKASHMIQRDISQQEAKYKVHELNQETGSVLDKKHELSSALQRRLERAHVWLEKMESDRRYVYTLVQLDWTFKRVETPREYYARHGKPSKDKKTTKERHRSRPKKERLSVTAYFKREPSNNENWLKMYNHQQSDKKGDGSQLKSSGMARQDTSGSQNSRSSATSFSSFSSEDSNGVPTPNSSVDDISPHRQYEEGRGRSRYRQSRNREHFEIVVARPQRECDSVRRHDYIPPPVPDPTRPEPKPVTDSLRSMEQRACGEGRSRSVRDSPRQPRLTQSPLEKQSISLHRVPYYALSGEDVDQLGDGLSRASLADAPKSSRQEPASGAATAHYTYRPLRQCRGDGDEELLVSEPNDIVWRKQDAQRYMDNKRRFDQDAWDLGRRSPLLYADGGGEYR</sequence>
<feature type="region of interest" description="Disordered" evidence="1">
    <location>
        <begin position="1"/>
        <end position="25"/>
    </location>
</feature>
<feature type="compositionally biased region" description="Basic residues" evidence="1">
    <location>
        <begin position="165"/>
        <end position="175"/>
    </location>
</feature>
<proteinExistence type="predicted"/>
<dbReference type="Proteomes" id="UP000240493">
    <property type="component" value="Unassembled WGS sequence"/>
</dbReference>
<keyword evidence="3" id="KW-1185">Reference proteome</keyword>
<evidence type="ECO:0000256" key="1">
    <source>
        <dbReference type="SAM" id="MobiDB-lite"/>
    </source>
</evidence>
<gene>
    <name evidence="2" type="ORF">M441DRAFT_138309</name>
</gene>
<dbReference type="OrthoDB" id="3440029at2759"/>
<evidence type="ECO:0000313" key="2">
    <source>
        <dbReference type="EMBL" id="PTB41414.1"/>
    </source>
</evidence>
<dbReference type="STRING" id="1042311.A0A2T3Z9C7"/>
<feature type="compositionally biased region" description="Polar residues" evidence="1">
    <location>
        <begin position="343"/>
        <end position="352"/>
    </location>
</feature>
<feature type="compositionally biased region" description="Polar residues" evidence="1">
    <location>
        <begin position="245"/>
        <end position="254"/>
    </location>
</feature>
<dbReference type="EMBL" id="KZ679261">
    <property type="protein sequence ID" value="PTB41414.1"/>
    <property type="molecule type" value="Genomic_DNA"/>
</dbReference>
<feature type="region of interest" description="Disordered" evidence="1">
    <location>
        <begin position="152"/>
        <end position="183"/>
    </location>
</feature>
<feature type="compositionally biased region" description="Low complexity" evidence="1">
    <location>
        <begin position="225"/>
        <end position="243"/>
    </location>
</feature>
<name>A0A2T3Z9C7_TRIA4</name>
<accession>A0A2T3Z9C7</accession>
<protein>
    <submittedName>
        <fullName evidence="2">Uncharacterized protein</fullName>
    </submittedName>
</protein>
<organism evidence="2 3">
    <name type="scientific">Trichoderma asperellum (strain ATCC 204424 / CBS 433.97 / NBRC 101777)</name>
    <dbReference type="NCBI Taxonomy" id="1042311"/>
    <lineage>
        <taxon>Eukaryota</taxon>
        <taxon>Fungi</taxon>
        <taxon>Dikarya</taxon>
        <taxon>Ascomycota</taxon>
        <taxon>Pezizomycotina</taxon>
        <taxon>Sordariomycetes</taxon>
        <taxon>Hypocreomycetidae</taxon>
        <taxon>Hypocreales</taxon>
        <taxon>Hypocreaceae</taxon>
        <taxon>Trichoderma</taxon>
    </lineage>
</organism>
<reference evidence="2 3" key="1">
    <citation type="submission" date="2016-07" db="EMBL/GenBank/DDBJ databases">
        <title>Multiple horizontal gene transfer events from other fungi enriched the ability of initially mycotrophic Trichoderma (Ascomycota) to feed on dead plant biomass.</title>
        <authorList>
            <consortium name="DOE Joint Genome Institute"/>
            <person name="Aerts A."/>
            <person name="Atanasova L."/>
            <person name="Chenthamara K."/>
            <person name="Zhang J."/>
            <person name="Grujic M."/>
            <person name="Henrissat B."/>
            <person name="Kuo A."/>
            <person name="Salamov A."/>
            <person name="Lipzen A."/>
            <person name="Labutti K."/>
            <person name="Barry K."/>
            <person name="Miao Y."/>
            <person name="Rahimi M.J."/>
            <person name="Shen Q."/>
            <person name="Grigoriev I.V."/>
            <person name="Kubicek C.P."/>
            <person name="Druzhinina I.S."/>
        </authorList>
    </citation>
    <scope>NUCLEOTIDE SEQUENCE [LARGE SCALE GENOMIC DNA]</scope>
    <source>
        <strain evidence="2 3">CBS 433.97</strain>
    </source>
</reference>